<organism evidence="3 4">
    <name type="scientific">Noviherbaspirillum pedocola</name>
    <dbReference type="NCBI Taxonomy" id="2801341"/>
    <lineage>
        <taxon>Bacteria</taxon>
        <taxon>Pseudomonadati</taxon>
        <taxon>Pseudomonadota</taxon>
        <taxon>Betaproteobacteria</taxon>
        <taxon>Burkholderiales</taxon>
        <taxon>Oxalobacteraceae</taxon>
        <taxon>Noviherbaspirillum</taxon>
    </lineage>
</organism>
<keyword evidence="1" id="KW-0732">Signal</keyword>
<dbReference type="AlphaFoldDB" id="A0A934T2G8"/>
<dbReference type="RefSeq" id="WP_200596618.1">
    <property type="nucleotide sequence ID" value="NZ_JAEPBG010000015.1"/>
</dbReference>
<reference evidence="3" key="1">
    <citation type="submission" date="2021-01" db="EMBL/GenBank/DDBJ databases">
        <title>Genome sequence of strain Noviherbaspirillum sp. DKR-6.</title>
        <authorList>
            <person name="Chaudhary D.K."/>
        </authorList>
    </citation>
    <scope>NUCLEOTIDE SEQUENCE</scope>
    <source>
        <strain evidence="3">DKR-6</strain>
    </source>
</reference>
<name>A0A934T2G8_9BURK</name>
<comment type="caution">
    <text evidence="3">The sequence shown here is derived from an EMBL/GenBank/DDBJ whole genome shotgun (WGS) entry which is preliminary data.</text>
</comment>
<feature type="domain" description="Ice-binding protein C-terminal" evidence="2">
    <location>
        <begin position="156"/>
        <end position="178"/>
    </location>
</feature>
<feature type="chain" id="PRO_5037680809" evidence="1">
    <location>
        <begin position="25"/>
        <end position="186"/>
    </location>
</feature>
<dbReference type="Pfam" id="PF07589">
    <property type="entry name" value="PEP-CTERM"/>
    <property type="match status" value="1"/>
</dbReference>
<evidence type="ECO:0000313" key="3">
    <source>
        <dbReference type="EMBL" id="MBK4737909.1"/>
    </source>
</evidence>
<dbReference type="EMBL" id="JAEPBG010000015">
    <property type="protein sequence ID" value="MBK4737909.1"/>
    <property type="molecule type" value="Genomic_DNA"/>
</dbReference>
<evidence type="ECO:0000313" key="4">
    <source>
        <dbReference type="Proteomes" id="UP000622890"/>
    </source>
</evidence>
<feature type="signal peptide" evidence="1">
    <location>
        <begin position="1"/>
        <end position="24"/>
    </location>
</feature>
<dbReference type="NCBIfam" id="TIGR02595">
    <property type="entry name" value="PEP_CTERM"/>
    <property type="match status" value="1"/>
</dbReference>
<dbReference type="Proteomes" id="UP000622890">
    <property type="component" value="Unassembled WGS sequence"/>
</dbReference>
<keyword evidence="4" id="KW-1185">Reference proteome</keyword>
<protein>
    <submittedName>
        <fullName evidence="3">PEP-CTERM sorting domain-containing protein</fullName>
    </submittedName>
</protein>
<sequence>MNAFKKLVFAGLVAAVGFSTGAHASLIGDTITATGTSLDKASAVISTGSIPEFTAVNGLLNFNFDLSTLTITAPGVPNSNYTFANLGKYVFSGFDDVITGLSLGSNSPKFEGSVVDNFSFTAHSITIDFSAAKAQNSNASLVLNIATAGAPAQGSDVPEPGSVAIIGLGLLGLAASRRKFAKRDAT</sequence>
<evidence type="ECO:0000256" key="1">
    <source>
        <dbReference type="SAM" id="SignalP"/>
    </source>
</evidence>
<evidence type="ECO:0000259" key="2">
    <source>
        <dbReference type="Pfam" id="PF07589"/>
    </source>
</evidence>
<accession>A0A934T2G8</accession>
<proteinExistence type="predicted"/>
<dbReference type="InterPro" id="IPR013424">
    <property type="entry name" value="Ice-binding_C"/>
</dbReference>
<gene>
    <name evidence="3" type="ORF">JJB74_25085</name>
</gene>